<dbReference type="EMBL" id="UYYF01004290">
    <property type="protein sequence ID" value="VDN01605.1"/>
    <property type="molecule type" value="Genomic_DNA"/>
</dbReference>
<dbReference type="AlphaFoldDB" id="A0A0N5CVZ3"/>
<feature type="region of interest" description="Disordered" evidence="1">
    <location>
        <begin position="1"/>
        <end position="34"/>
    </location>
</feature>
<evidence type="ECO:0000313" key="4">
    <source>
        <dbReference type="WBParaSite" id="TCLT_0000449801-mRNA-1"/>
    </source>
</evidence>
<protein>
    <submittedName>
        <fullName evidence="4">Leucine-rich repeat extensin-like protein 3</fullName>
    </submittedName>
</protein>
<feature type="compositionally biased region" description="Pro residues" evidence="1">
    <location>
        <begin position="13"/>
        <end position="22"/>
    </location>
</feature>
<evidence type="ECO:0000313" key="3">
    <source>
        <dbReference type="Proteomes" id="UP000276776"/>
    </source>
</evidence>
<sequence>MGDAYEVIGPTIPYAPPPPSPTSPELIQSPYQQISFPPPPPLVPMFALPMKDTPPQHAALQTDSKLSRSEQGNYLMLMQISALQ</sequence>
<accession>A0A0N5CVZ3</accession>
<dbReference type="WBParaSite" id="TCLT_0000449801-mRNA-1">
    <property type="protein sequence ID" value="TCLT_0000449801-mRNA-1"/>
    <property type="gene ID" value="TCLT_0000449801"/>
</dbReference>
<dbReference type="Proteomes" id="UP000276776">
    <property type="component" value="Unassembled WGS sequence"/>
</dbReference>
<gene>
    <name evidence="2" type="ORF">TCLT_LOCUS4487</name>
</gene>
<evidence type="ECO:0000256" key="1">
    <source>
        <dbReference type="SAM" id="MobiDB-lite"/>
    </source>
</evidence>
<reference evidence="2 3" key="2">
    <citation type="submission" date="2018-11" db="EMBL/GenBank/DDBJ databases">
        <authorList>
            <consortium name="Pathogen Informatics"/>
        </authorList>
    </citation>
    <scope>NUCLEOTIDE SEQUENCE [LARGE SCALE GENOMIC DNA]</scope>
</reference>
<evidence type="ECO:0000313" key="2">
    <source>
        <dbReference type="EMBL" id="VDN01605.1"/>
    </source>
</evidence>
<name>A0A0N5CVZ3_THECL</name>
<organism evidence="4">
    <name type="scientific">Thelazia callipaeda</name>
    <name type="common">Oriental eyeworm</name>
    <name type="synonym">Parasitic nematode</name>
    <dbReference type="NCBI Taxonomy" id="103827"/>
    <lineage>
        <taxon>Eukaryota</taxon>
        <taxon>Metazoa</taxon>
        <taxon>Ecdysozoa</taxon>
        <taxon>Nematoda</taxon>
        <taxon>Chromadorea</taxon>
        <taxon>Rhabditida</taxon>
        <taxon>Spirurina</taxon>
        <taxon>Spiruromorpha</taxon>
        <taxon>Thelazioidea</taxon>
        <taxon>Thelaziidae</taxon>
        <taxon>Thelazia</taxon>
    </lineage>
</organism>
<feature type="compositionally biased region" description="Polar residues" evidence="1">
    <location>
        <begin position="25"/>
        <end position="34"/>
    </location>
</feature>
<reference evidence="4" key="1">
    <citation type="submission" date="2017-02" db="UniProtKB">
        <authorList>
            <consortium name="WormBaseParasite"/>
        </authorList>
    </citation>
    <scope>IDENTIFICATION</scope>
</reference>
<proteinExistence type="predicted"/>
<keyword evidence="3" id="KW-1185">Reference proteome</keyword>